<evidence type="ECO:0000313" key="5">
    <source>
        <dbReference type="Proteomes" id="UP000183255"/>
    </source>
</evidence>
<feature type="DNA-binding region" description="H-T-H motif" evidence="2">
    <location>
        <begin position="31"/>
        <end position="50"/>
    </location>
</feature>
<name>A0A1G8SNP7_9CLOT</name>
<dbReference type="RefSeq" id="WP_031577485.1">
    <property type="nucleotide sequence ID" value="NZ_FNDZ01000013.1"/>
</dbReference>
<dbReference type="PRINTS" id="PR00455">
    <property type="entry name" value="HTHTETR"/>
</dbReference>
<dbReference type="PANTHER" id="PTHR43479:SF11">
    <property type="entry name" value="ACREF_ENVCD OPERON REPRESSOR-RELATED"/>
    <property type="match status" value="1"/>
</dbReference>
<organism evidence="4 5">
    <name type="scientific">Proteiniclasticum ruminis</name>
    <dbReference type="NCBI Taxonomy" id="398199"/>
    <lineage>
        <taxon>Bacteria</taxon>
        <taxon>Bacillati</taxon>
        <taxon>Bacillota</taxon>
        <taxon>Clostridia</taxon>
        <taxon>Eubacteriales</taxon>
        <taxon>Clostridiaceae</taxon>
        <taxon>Proteiniclasticum</taxon>
    </lineage>
</organism>
<proteinExistence type="predicted"/>
<reference evidence="4 5" key="1">
    <citation type="submission" date="2016-10" db="EMBL/GenBank/DDBJ databases">
        <authorList>
            <person name="de Groot N.N."/>
        </authorList>
    </citation>
    <scope>NUCLEOTIDE SEQUENCE [LARGE SCALE GENOMIC DNA]</scope>
    <source>
        <strain evidence="4 5">CGMCC 1.5058</strain>
    </source>
</reference>
<dbReference type="Proteomes" id="UP000183255">
    <property type="component" value="Unassembled WGS sequence"/>
</dbReference>
<dbReference type="SUPFAM" id="SSF46689">
    <property type="entry name" value="Homeodomain-like"/>
    <property type="match status" value="1"/>
</dbReference>
<dbReference type="EMBL" id="FNDZ01000013">
    <property type="protein sequence ID" value="SDJ30240.1"/>
    <property type="molecule type" value="Genomic_DNA"/>
</dbReference>
<dbReference type="PANTHER" id="PTHR43479">
    <property type="entry name" value="ACREF/ENVCD OPERON REPRESSOR-RELATED"/>
    <property type="match status" value="1"/>
</dbReference>
<evidence type="ECO:0000256" key="2">
    <source>
        <dbReference type="PROSITE-ProRule" id="PRU00335"/>
    </source>
</evidence>
<dbReference type="InterPro" id="IPR001647">
    <property type="entry name" value="HTH_TetR"/>
</dbReference>
<dbReference type="InterPro" id="IPR009057">
    <property type="entry name" value="Homeodomain-like_sf"/>
</dbReference>
<accession>A0A1G8SNP7</accession>
<evidence type="ECO:0000313" key="4">
    <source>
        <dbReference type="EMBL" id="SDJ30240.1"/>
    </source>
</evidence>
<keyword evidence="1 2" id="KW-0238">DNA-binding</keyword>
<dbReference type="Gene3D" id="1.10.357.10">
    <property type="entry name" value="Tetracycline Repressor, domain 2"/>
    <property type="match status" value="1"/>
</dbReference>
<dbReference type="Pfam" id="PF00440">
    <property type="entry name" value="TetR_N"/>
    <property type="match status" value="1"/>
</dbReference>
<dbReference type="AlphaFoldDB" id="A0A1G8SNP7"/>
<gene>
    <name evidence="4" type="ORF">SAMN05421804_1135</name>
</gene>
<dbReference type="PROSITE" id="PS50977">
    <property type="entry name" value="HTH_TETR_2"/>
    <property type="match status" value="1"/>
</dbReference>
<evidence type="ECO:0000256" key="1">
    <source>
        <dbReference type="ARBA" id="ARBA00023125"/>
    </source>
</evidence>
<dbReference type="InterPro" id="IPR050624">
    <property type="entry name" value="HTH-type_Tx_Regulator"/>
</dbReference>
<evidence type="ECO:0000259" key="3">
    <source>
        <dbReference type="PROSITE" id="PS50977"/>
    </source>
</evidence>
<protein>
    <submittedName>
        <fullName evidence="4">DNA-binding transcriptional regulator, AcrR family</fullName>
    </submittedName>
</protein>
<sequence>MIYANTDKEIMDEIKKKAIEIFAAKGYAATKISDIADSLSISRGPIYYYFQDKFGLYTSAYDHFESELMKIHNEIFSTKDDFQTKMERIIFEFSKHISLFGHNFFFRIKEIPELHDINVRYEKMNTLFYEEKCALIREEQRNGTLSTSLSPDEIVKGVYLIYLGILEALNSELLSRDQEEEIKDWIHLLFEGLHKKMKSN</sequence>
<dbReference type="GO" id="GO:0003677">
    <property type="term" value="F:DNA binding"/>
    <property type="evidence" value="ECO:0007669"/>
    <property type="project" value="UniProtKB-UniRule"/>
</dbReference>
<feature type="domain" description="HTH tetR-type" evidence="3">
    <location>
        <begin position="8"/>
        <end position="68"/>
    </location>
</feature>